<dbReference type="GO" id="GO:0008836">
    <property type="term" value="F:diaminopimelate decarboxylase activity"/>
    <property type="evidence" value="ECO:0007669"/>
    <property type="project" value="TreeGrafter"/>
</dbReference>
<dbReference type="SUPFAM" id="SSF50621">
    <property type="entry name" value="Alanine racemase C-terminal domain-like"/>
    <property type="match status" value="1"/>
</dbReference>
<dbReference type="Gene3D" id="3.20.20.10">
    <property type="entry name" value="Alanine racemase"/>
    <property type="match status" value="1"/>
</dbReference>
<dbReference type="EMBL" id="VGJJ01000022">
    <property type="protein sequence ID" value="MBM3282316.1"/>
    <property type="molecule type" value="Genomic_DNA"/>
</dbReference>
<evidence type="ECO:0000256" key="1">
    <source>
        <dbReference type="ARBA" id="ARBA00001933"/>
    </source>
</evidence>
<protein>
    <recommendedName>
        <fullName evidence="3">Orn/DAP/Arg decarboxylase 2 N-terminal domain-containing protein</fullName>
    </recommendedName>
</protein>
<dbReference type="InterPro" id="IPR009006">
    <property type="entry name" value="Ala_racemase/Decarboxylase_C"/>
</dbReference>
<dbReference type="Pfam" id="PF02784">
    <property type="entry name" value="Orn_Arg_deC_N"/>
    <property type="match status" value="1"/>
</dbReference>
<dbReference type="SUPFAM" id="SSF51419">
    <property type="entry name" value="PLP-binding barrel"/>
    <property type="match status" value="1"/>
</dbReference>
<dbReference type="Gene3D" id="2.40.37.10">
    <property type="entry name" value="Lyase, Ornithine Decarboxylase, Chain A, domain 1"/>
    <property type="match status" value="1"/>
</dbReference>
<evidence type="ECO:0000313" key="5">
    <source>
        <dbReference type="Proteomes" id="UP000774699"/>
    </source>
</evidence>
<evidence type="ECO:0000256" key="2">
    <source>
        <dbReference type="ARBA" id="ARBA00022898"/>
    </source>
</evidence>
<evidence type="ECO:0000313" key="4">
    <source>
        <dbReference type="EMBL" id="MBM3282316.1"/>
    </source>
</evidence>
<comment type="cofactor">
    <cofactor evidence="1">
        <name>pyridoxal 5'-phosphate</name>
        <dbReference type="ChEBI" id="CHEBI:597326"/>
    </cofactor>
</comment>
<dbReference type="PANTHER" id="PTHR43727">
    <property type="entry name" value="DIAMINOPIMELATE DECARBOXYLASE"/>
    <property type="match status" value="1"/>
</dbReference>
<dbReference type="InterPro" id="IPR029066">
    <property type="entry name" value="PLP-binding_barrel"/>
</dbReference>
<reference evidence="4" key="1">
    <citation type="submission" date="2019-03" db="EMBL/GenBank/DDBJ databases">
        <title>Lake Tanganyika Metagenome-Assembled Genomes (MAGs).</title>
        <authorList>
            <person name="Tran P."/>
        </authorList>
    </citation>
    <scope>NUCLEOTIDE SEQUENCE</scope>
    <source>
        <strain evidence="4">M_DeepCast_50m_m2_156</strain>
    </source>
</reference>
<gene>
    <name evidence="4" type="ORF">FJY86_03175</name>
</gene>
<proteinExistence type="predicted"/>
<dbReference type="PRINTS" id="PR01179">
    <property type="entry name" value="ODADCRBXLASE"/>
</dbReference>
<organism evidence="4 5">
    <name type="scientific">Candidatus Iainarchaeum sp</name>
    <dbReference type="NCBI Taxonomy" id="3101447"/>
    <lineage>
        <taxon>Archaea</taxon>
        <taxon>Candidatus Iainarchaeota</taxon>
        <taxon>Candidatus Iainarchaeia</taxon>
        <taxon>Candidatus Iainarchaeales</taxon>
        <taxon>Candidatus Iainarchaeaceae</taxon>
        <taxon>Candidatus Iainarchaeum</taxon>
    </lineage>
</organism>
<comment type="caution">
    <text evidence="4">The sequence shown here is derived from an EMBL/GenBank/DDBJ whole genome shotgun (WGS) entry which is preliminary data.</text>
</comment>
<dbReference type="AlphaFoldDB" id="A0A8T4C6Z7"/>
<dbReference type="Proteomes" id="UP000774699">
    <property type="component" value="Unassembled WGS sequence"/>
</dbReference>
<dbReference type="GO" id="GO:0009089">
    <property type="term" value="P:lysine biosynthetic process via diaminopimelate"/>
    <property type="evidence" value="ECO:0007669"/>
    <property type="project" value="TreeGrafter"/>
</dbReference>
<sequence>MDAAMAASSTPFSNTVFSSSKSVFRDTFSEGLTMTLQSGFTIFFRSFPASSGMRESRMTSLNAATLGCLTCCLTSHCVRFSTCTFPLWGVNRARIRAKKPFSLVKRRLSGAFIHVTFFHLPFKGFLGMLAMNARDKAWLAELSHEHPTPFWVLFPRVSQTHYFELADAFSRVAKKVMICYSVKTNPHPRILDALSKMESGFECVSLRELENVKSFTGPKILNSCSSSDEEITEALSQNALIILDSLSQAEQVARFAEKKPLSVGLRIRLDHHRFGFSPNELRKTIEHVSQLGLRVTVLHSHPGTNTTLKSYRQFMITFSAIVKEYPFLEGVDIGGGFPGSVSLHMRHEKLSDYANVVREQLGDFLSARALYVESGRFLSEDTMLLVTRVMHVKSVEGQAFALLDAGINLLPRLTMNPYRFHALEETGARKASIRLAGPLMFGSDELGQVSAALSVGNALVVENTGSYCTEMSWKLSRDFPKIIVIE</sequence>
<evidence type="ECO:0000259" key="3">
    <source>
        <dbReference type="Pfam" id="PF02784"/>
    </source>
</evidence>
<keyword evidence="2" id="KW-0663">Pyridoxal phosphate</keyword>
<dbReference type="PANTHER" id="PTHR43727:SF3">
    <property type="entry name" value="GROUP IV DECARBOXYLASE"/>
    <property type="match status" value="1"/>
</dbReference>
<dbReference type="InterPro" id="IPR000183">
    <property type="entry name" value="Orn/DAP/Arg_de-COase"/>
</dbReference>
<name>A0A8T4C6Z7_9ARCH</name>
<accession>A0A8T4C6Z7</accession>
<feature type="domain" description="Orn/DAP/Arg decarboxylase 2 N-terminal" evidence="3">
    <location>
        <begin position="168"/>
        <end position="379"/>
    </location>
</feature>
<dbReference type="InterPro" id="IPR022644">
    <property type="entry name" value="De-COase2_N"/>
</dbReference>